<name>A0ABN9A0G3_RANTA</name>
<organism evidence="1 2">
    <name type="scientific">Rangifer tarandus platyrhynchus</name>
    <name type="common">Svalbard reindeer</name>
    <dbReference type="NCBI Taxonomy" id="3082113"/>
    <lineage>
        <taxon>Eukaryota</taxon>
        <taxon>Metazoa</taxon>
        <taxon>Chordata</taxon>
        <taxon>Craniata</taxon>
        <taxon>Vertebrata</taxon>
        <taxon>Euteleostomi</taxon>
        <taxon>Mammalia</taxon>
        <taxon>Eutheria</taxon>
        <taxon>Laurasiatheria</taxon>
        <taxon>Artiodactyla</taxon>
        <taxon>Ruminantia</taxon>
        <taxon>Pecora</taxon>
        <taxon>Cervidae</taxon>
        <taxon>Odocoileinae</taxon>
        <taxon>Rangifer</taxon>
    </lineage>
</organism>
<accession>A0ABN9A0G3</accession>
<gene>
    <name evidence="1" type="ORF">MRATA1EN1_LOCUS28240</name>
</gene>
<protein>
    <submittedName>
        <fullName evidence="1">Uncharacterized protein</fullName>
    </submittedName>
</protein>
<evidence type="ECO:0000313" key="2">
    <source>
        <dbReference type="Proteomes" id="UP001176941"/>
    </source>
</evidence>
<dbReference type="Proteomes" id="UP001176941">
    <property type="component" value="Chromosome 9"/>
</dbReference>
<evidence type="ECO:0000313" key="1">
    <source>
        <dbReference type="EMBL" id="CAI9179278.1"/>
    </source>
</evidence>
<keyword evidence="2" id="KW-1185">Reference proteome</keyword>
<dbReference type="EMBL" id="OX459945">
    <property type="protein sequence ID" value="CAI9179278.1"/>
    <property type="molecule type" value="Genomic_DNA"/>
</dbReference>
<proteinExistence type="predicted"/>
<reference evidence="1" key="1">
    <citation type="submission" date="2023-04" db="EMBL/GenBank/DDBJ databases">
        <authorList>
            <consortium name="ELIXIR-Norway"/>
        </authorList>
    </citation>
    <scope>NUCLEOTIDE SEQUENCE [LARGE SCALE GENOMIC DNA]</scope>
</reference>
<sequence>MTHPAEEQLPLRVLPRRNEGHLFPGGSAGKEFACNAGNLGLIPGLGRCPWRRERLSTPVFWSGEFHGLYSPRGHKEPDTTERLSLSLFSLLFMTPMRTPSKFVCFFLVQDAEPPRVELLISIYRVNVTESMSVPPGQLGSFTALR</sequence>